<gene>
    <name evidence="10" type="primary">Cul4b</name>
    <name evidence="10" type="ORF">Zm00014a_005546</name>
</gene>
<evidence type="ECO:0000256" key="2">
    <source>
        <dbReference type="ARBA" id="ARBA00006019"/>
    </source>
</evidence>
<dbReference type="EMBL" id="NCVQ01000001">
    <property type="protein sequence ID" value="PWZ56987.1"/>
    <property type="molecule type" value="Genomic_DNA"/>
</dbReference>
<dbReference type="InterPro" id="IPR059120">
    <property type="entry name" value="Cullin-like_AB"/>
</dbReference>
<dbReference type="FunFam" id="3.30.230.130:FF:000006">
    <property type="entry name" value="Cullin-4 like"/>
    <property type="match status" value="1"/>
</dbReference>
<dbReference type="InterPro" id="IPR001373">
    <property type="entry name" value="Cullin_N"/>
</dbReference>
<accession>A0A317YE97</accession>
<dbReference type="InterPro" id="IPR016159">
    <property type="entry name" value="Cullin_repeat-like_dom_sf"/>
</dbReference>
<dbReference type="InterPro" id="IPR016157">
    <property type="entry name" value="Cullin_CS"/>
</dbReference>
<dbReference type="InterPro" id="IPR016158">
    <property type="entry name" value="Cullin_homology"/>
</dbReference>
<dbReference type="Pfam" id="PF10557">
    <property type="entry name" value="Cullin_Nedd8"/>
    <property type="match status" value="1"/>
</dbReference>
<dbReference type="FunFam" id="1.10.10.10:FF:000050">
    <property type="entry name" value="Cullin 4B"/>
    <property type="match status" value="1"/>
</dbReference>
<dbReference type="Pfam" id="PF00888">
    <property type="entry name" value="Cullin"/>
    <property type="match status" value="2"/>
</dbReference>
<dbReference type="SUPFAM" id="SSF46785">
    <property type="entry name" value="Winged helix' DNA-binding domain"/>
    <property type="match status" value="1"/>
</dbReference>
<comment type="caution">
    <text evidence="10">The sequence shown here is derived from an EMBL/GenBank/DDBJ whole genome shotgun (WGS) entry which is preliminary data.</text>
</comment>
<evidence type="ECO:0000256" key="3">
    <source>
        <dbReference type="ARBA" id="ARBA00022499"/>
    </source>
</evidence>
<dbReference type="GO" id="GO:0005634">
    <property type="term" value="C:nucleus"/>
    <property type="evidence" value="ECO:0007669"/>
    <property type="project" value="UniProtKB-ARBA"/>
</dbReference>
<evidence type="ECO:0000313" key="10">
    <source>
        <dbReference type="EMBL" id="PWZ56987.1"/>
    </source>
</evidence>
<reference evidence="10" key="1">
    <citation type="journal article" date="2018" name="Nat. Genet.">
        <title>Extensive intraspecific gene order and gene structural variations between Mo17 and other maize genomes.</title>
        <authorList>
            <person name="Sun S."/>
            <person name="Zhou Y."/>
            <person name="Chen J."/>
            <person name="Shi J."/>
            <person name="Zhao H."/>
            <person name="Zhao H."/>
            <person name="Song W."/>
            <person name="Zhang M."/>
            <person name="Cui Y."/>
            <person name="Dong X."/>
            <person name="Liu H."/>
            <person name="Ma X."/>
            <person name="Jiao Y."/>
            <person name="Wang B."/>
            <person name="Wei X."/>
            <person name="Stein J.C."/>
            <person name="Glaubitz J.C."/>
            <person name="Lu F."/>
            <person name="Yu G."/>
            <person name="Liang C."/>
            <person name="Fengler K."/>
            <person name="Li B."/>
            <person name="Rafalski A."/>
            <person name="Schnable P.S."/>
            <person name="Ware D.H."/>
            <person name="Buckler E.S."/>
            <person name="Lai J."/>
        </authorList>
    </citation>
    <scope>NUCLEOTIDE SEQUENCE [LARGE SCALE GENOMIC DNA]</scope>
    <source>
        <tissue evidence="10">Seedling</tissue>
    </source>
</reference>
<proteinExistence type="inferred from homology"/>
<keyword evidence="3" id="KW-1017">Isopeptide bond</keyword>
<dbReference type="InterPro" id="IPR036390">
    <property type="entry name" value="WH_DNA-bd_sf"/>
</dbReference>
<dbReference type="PROSITE" id="PS50069">
    <property type="entry name" value="CULLIN_2"/>
    <property type="match status" value="1"/>
</dbReference>
<dbReference type="FunFam" id="1.20.1310.10:FF:000030">
    <property type="entry name" value="Cullin-4"/>
    <property type="match status" value="1"/>
</dbReference>
<dbReference type="InterPro" id="IPR045093">
    <property type="entry name" value="Cullin"/>
</dbReference>
<evidence type="ECO:0000256" key="6">
    <source>
        <dbReference type="ARBA" id="ARBA00069613"/>
    </source>
</evidence>
<keyword evidence="4" id="KW-0833">Ubl conjugation pathway</keyword>
<dbReference type="GO" id="GO:0006511">
    <property type="term" value="P:ubiquitin-dependent protein catabolic process"/>
    <property type="evidence" value="ECO:0007669"/>
    <property type="project" value="InterPro"/>
</dbReference>
<dbReference type="Proteomes" id="UP000251960">
    <property type="component" value="Chromosome 1"/>
</dbReference>
<dbReference type="SMART" id="SM00182">
    <property type="entry name" value="CULLIN"/>
    <property type="match status" value="1"/>
</dbReference>
<feature type="domain" description="Cullin family profile" evidence="9">
    <location>
        <begin position="358"/>
        <end position="640"/>
    </location>
</feature>
<dbReference type="GO" id="GO:0031625">
    <property type="term" value="F:ubiquitin protein ligase binding"/>
    <property type="evidence" value="ECO:0007669"/>
    <property type="project" value="InterPro"/>
</dbReference>
<dbReference type="Gene3D" id="1.20.1310.10">
    <property type="entry name" value="Cullin Repeats"/>
    <property type="match status" value="4"/>
</dbReference>
<organism evidence="10">
    <name type="scientific">Zea mays</name>
    <name type="common">Maize</name>
    <dbReference type="NCBI Taxonomy" id="4577"/>
    <lineage>
        <taxon>Eukaryota</taxon>
        <taxon>Viridiplantae</taxon>
        <taxon>Streptophyta</taxon>
        <taxon>Embryophyta</taxon>
        <taxon>Tracheophyta</taxon>
        <taxon>Spermatophyta</taxon>
        <taxon>Magnoliopsida</taxon>
        <taxon>Liliopsida</taxon>
        <taxon>Poales</taxon>
        <taxon>Poaceae</taxon>
        <taxon>PACMAD clade</taxon>
        <taxon>Panicoideae</taxon>
        <taxon>Andropogonodae</taxon>
        <taxon>Andropogoneae</taxon>
        <taxon>Tripsacinae</taxon>
        <taxon>Zea</taxon>
    </lineage>
</organism>
<evidence type="ECO:0000259" key="9">
    <source>
        <dbReference type="PROSITE" id="PS50069"/>
    </source>
</evidence>
<dbReference type="InterPro" id="IPR036317">
    <property type="entry name" value="Cullin_homology_sf"/>
</dbReference>
<dbReference type="GO" id="GO:0031461">
    <property type="term" value="C:cullin-RING ubiquitin ligase complex"/>
    <property type="evidence" value="ECO:0007669"/>
    <property type="project" value="InterPro"/>
</dbReference>
<dbReference type="SUPFAM" id="SSF74788">
    <property type="entry name" value="Cullin repeat-like"/>
    <property type="match status" value="1"/>
</dbReference>
<dbReference type="Pfam" id="PF26557">
    <property type="entry name" value="Cullin_AB"/>
    <property type="match status" value="1"/>
</dbReference>
<evidence type="ECO:0000256" key="8">
    <source>
        <dbReference type="RuleBase" id="RU003829"/>
    </source>
</evidence>
<dbReference type="FunFam" id="1.20.1310.10:FF:000001">
    <property type="entry name" value="Cullin 3"/>
    <property type="match status" value="1"/>
</dbReference>
<dbReference type="InterPro" id="IPR036388">
    <property type="entry name" value="WH-like_DNA-bd_sf"/>
</dbReference>
<evidence type="ECO:0000256" key="7">
    <source>
        <dbReference type="PROSITE-ProRule" id="PRU00330"/>
    </source>
</evidence>
<dbReference type="AlphaFoldDB" id="A0A317YE97"/>
<dbReference type="FunFam" id="1.20.1310.10:FF:000004">
    <property type="entry name" value="Cullin 4B"/>
    <property type="match status" value="1"/>
</dbReference>
<protein>
    <recommendedName>
        <fullName evidence="6">Cullin-4</fullName>
    </recommendedName>
</protein>
<sequence>MHSLGQPKLPKNFEEDTWAILKDAITAIFLKQKLSCDVEKLYQAAGDLCLHKLGANLYERIKKECEIHIAEKISALVGQSPDLVVFLSLVQRTWQDFCDQMLIIRGIALLLDVKYVKNVANICSVWDMGLQLFRKHLSLSPEIEHKTVTGLLRLIESERLGEAIDRTLLSHLLKMLTALGMYSESFEKPFLECTSEFYATEGVKYMQQSDIPDYLKHVESRLQEEHERCILYLEANTRKPLIATTETQLLERHTSAIIEKGFAMLMDANRINDLLRMYNLFQRVNAVELLKQALSSYIRATGQGIIMDEEKDRELVPFLLDFKASLDKILEESFAKNEAFSNTMKDSFEHLINLRQNRPAELIAKFLDEKLRAGNKGTSEEELEGILDKVLVMFRFIQEPRCVATPTSSLRPAQPRRQHHHLILDYFVYFALTTVRYAGTPVVLHHNRRGDLLCWSLEMLAHMVGALYLGKDVFEAFYKKDLAKRLLLGKSASIDAEKSMITKDIELSKEINDSFRQSSQARTKLPSGIEMSVHVLTTGYWPTYPPMDVKLPHELNVYQDIFKEFYLSKYSGRRLMWQNSLGHCVLKADFPKGKKELAVSLFQSVVLMLFNDAQKLSFLDIKDSTGIEDKELRRTLQSLACGKVRVLQKIPKGRDVEDKDDFVFNEDFSAPLYRIKVNAIQMKETVEENTSTTERVFQDRQYQVDAAIVRIMKTRKVLSHTLLITELYQQLKFPVKPADIKKRIESLIDREYLERDRSNPQIYNYLA</sequence>
<evidence type="ECO:0000256" key="5">
    <source>
        <dbReference type="ARBA" id="ARBA00022843"/>
    </source>
</evidence>
<dbReference type="Gene3D" id="3.30.230.130">
    <property type="entry name" value="Cullin, Chain C, Domain 2"/>
    <property type="match status" value="1"/>
</dbReference>
<dbReference type="SUPFAM" id="SSF75632">
    <property type="entry name" value="Cullin homology domain"/>
    <property type="match status" value="2"/>
</dbReference>
<comment type="pathway">
    <text evidence="1">Protein modification; protein ubiquitination.</text>
</comment>
<dbReference type="Gene3D" id="1.10.10.10">
    <property type="entry name" value="Winged helix-like DNA-binding domain superfamily/Winged helix DNA-binding domain"/>
    <property type="match status" value="1"/>
</dbReference>
<keyword evidence="5" id="KW-0832">Ubl conjugation</keyword>
<dbReference type="PROSITE" id="PS01256">
    <property type="entry name" value="CULLIN_1"/>
    <property type="match status" value="1"/>
</dbReference>
<comment type="similarity">
    <text evidence="2 7 8">Belongs to the cullin family.</text>
</comment>
<dbReference type="SMART" id="SM00884">
    <property type="entry name" value="Cullin_Nedd8"/>
    <property type="match status" value="1"/>
</dbReference>
<dbReference type="InterPro" id="IPR019559">
    <property type="entry name" value="Cullin_neddylation_domain"/>
</dbReference>
<dbReference type="PANTHER" id="PTHR11932">
    <property type="entry name" value="CULLIN"/>
    <property type="match status" value="1"/>
</dbReference>
<evidence type="ECO:0000256" key="1">
    <source>
        <dbReference type="ARBA" id="ARBA00004906"/>
    </source>
</evidence>
<name>A0A317YE97_MAIZE</name>
<evidence type="ECO:0000256" key="4">
    <source>
        <dbReference type="ARBA" id="ARBA00022786"/>
    </source>
</evidence>